<keyword evidence="2" id="KW-1185">Reference proteome</keyword>
<evidence type="ECO:0000313" key="1">
    <source>
        <dbReference type="EMBL" id="KAK9284988.1"/>
    </source>
</evidence>
<proteinExistence type="predicted"/>
<name>A0AAP0RU15_LIQFO</name>
<sequence>MLNCPLERQNAAFMFSSVWHGAAFCAFCPVVVLCPRLSFAGSTVPCVFCQRRFHPALTCLYWRDGSTVVIRTPLELSAKSDLLLRLDGSFFQLIFWGFSLDKWLGGMLDIGGPLCAGLALQRYNSTVIYLLRGCSLGVG</sequence>
<dbReference type="EMBL" id="JBBPBK010000005">
    <property type="protein sequence ID" value="KAK9284988.1"/>
    <property type="molecule type" value="Genomic_DNA"/>
</dbReference>
<organism evidence="1 2">
    <name type="scientific">Liquidambar formosana</name>
    <name type="common">Formosan gum</name>
    <dbReference type="NCBI Taxonomy" id="63359"/>
    <lineage>
        <taxon>Eukaryota</taxon>
        <taxon>Viridiplantae</taxon>
        <taxon>Streptophyta</taxon>
        <taxon>Embryophyta</taxon>
        <taxon>Tracheophyta</taxon>
        <taxon>Spermatophyta</taxon>
        <taxon>Magnoliopsida</taxon>
        <taxon>eudicotyledons</taxon>
        <taxon>Gunneridae</taxon>
        <taxon>Pentapetalae</taxon>
        <taxon>Saxifragales</taxon>
        <taxon>Altingiaceae</taxon>
        <taxon>Liquidambar</taxon>
    </lineage>
</organism>
<gene>
    <name evidence="1" type="ORF">L1049_024170</name>
</gene>
<dbReference type="Proteomes" id="UP001415857">
    <property type="component" value="Unassembled WGS sequence"/>
</dbReference>
<evidence type="ECO:0000313" key="2">
    <source>
        <dbReference type="Proteomes" id="UP001415857"/>
    </source>
</evidence>
<reference evidence="1 2" key="1">
    <citation type="journal article" date="2024" name="Plant J.">
        <title>Genome sequences and population genomics reveal climatic adaptation and genomic divergence between two closely related sweetgum species.</title>
        <authorList>
            <person name="Xu W.Q."/>
            <person name="Ren C.Q."/>
            <person name="Zhang X.Y."/>
            <person name="Comes H.P."/>
            <person name="Liu X.H."/>
            <person name="Li Y.G."/>
            <person name="Kettle C.J."/>
            <person name="Jalonen R."/>
            <person name="Gaisberger H."/>
            <person name="Ma Y.Z."/>
            <person name="Qiu Y.X."/>
        </authorList>
    </citation>
    <scope>NUCLEOTIDE SEQUENCE [LARGE SCALE GENOMIC DNA]</scope>
    <source>
        <strain evidence="1">Hangzhou</strain>
    </source>
</reference>
<accession>A0AAP0RU15</accession>
<comment type="caution">
    <text evidence="1">The sequence shown here is derived from an EMBL/GenBank/DDBJ whole genome shotgun (WGS) entry which is preliminary data.</text>
</comment>
<protein>
    <submittedName>
        <fullName evidence="1">Uncharacterized protein</fullName>
    </submittedName>
</protein>
<dbReference type="AlphaFoldDB" id="A0AAP0RU15"/>